<evidence type="ECO:0000313" key="4">
    <source>
        <dbReference type="Proteomes" id="UP000481583"/>
    </source>
</evidence>
<dbReference type="RefSeq" id="WP_165237017.1">
    <property type="nucleotide sequence ID" value="NZ_JAAKZV010000049.1"/>
</dbReference>
<evidence type="ECO:0000256" key="1">
    <source>
        <dbReference type="SAM" id="MobiDB-lite"/>
    </source>
</evidence>
<feature type="chain" id="PRO_5039591087" evidence="2">
    <location>
        <begin position="23"/>
        <end position="369"/>
    </location>
</feature>
<accession>A0A6G4U148</accession>
<proteinExistence type="predicted"/>
<reference evidence="3 4" key="1">
    <citation type="submission" date="2020-02" db="EMBL/GenBank/DDBJ databases">
        <title>Whole-genome analyses of novel actinobacteria.</title>
        <authorList>
            <person name="Sahin N."/>
        </authorList>
    </citation>
    <scope>NUCLEOTIDE SEQUENCE [LARGE SCALE GENOMIC DNA]</scope>
    <source>
        <strain evidence="3 4">A7024</strain>
    </source>
</reference>
<organism evidence="3 4">
    <name type="scientific">Streptomyces coryli</name>
    <dbReference type="NCBI Taxonomy" id="1128680"/>
    <lineage>
        <taxon>Bacteria</taxon>
        <taxon>Bacillati</taxon>
        <taxon>Actinomycetota</taxon>
        <taxon>Actinomycetes</taxon>
        <taxon>Kitasatosporales</taxon>
        <taxon>Streptomycetaceae</taxon>
        <taxon>Streptomyces</taxon>
    </lineage>
</organism>
<protein>
    <submittedName>
        <fullName evidence="3">Uncharacterized protein</fullName>
    </submittedName>
</protein>
<evidence type="ECO:0000256" key="2">
    <source>
        <dbReference type="SAM" id="SignalP"/>
    </source>
</evidence>
<keyword evidence="2" id="KW-0732">Signal</keyword>
<evidence type="ECO:0000313" key="3">
    <source>
        <dbReference type="EMBL" id="NGN65007.1"/>
    </source>
</evidence>
<comment type="caution">
    <text evidence="3">The sequence shown here is derived from an EMBL/GenBank/DDBJ whole genome shotgun (WGS) entry which is preliminary data.</text>
</comment>
<name>A0A6G4U148_9ACTN</name>
<feature type="signal peptide" evidence="2">
    <location>
        <begin position="1"/>
        <end position="22"/>
    </location>
</feature>
<dbReference type="AlphaFoldDB" id="A0A6G4U148"/>
<feature type="region of interest" description="Disordered" evidence="1">
    <location>
        <begin position="318"/>
        <end position="339"/>
    </location>
</feature>
<gene>
    <name evidence="3" type="ORF">G5C51_14020</name>
</gene>
<dbReference type="Proteomes" id="UP000481583">
    <property type="component" value="Unassembled WGS sequence"/>
</dbReference>
<sequence length="369" mass="39577">MGVRGKGRLVALCAAGVIAVSAGLVTPSAAVGTTPGWEISATGDDVPVDHISSVTAAGSRTAWAAGSNHRNVTPESVMLRWDGRRWSEDTAPGLPETSYWYSVNAASAKDVWAYGWGQEGEYAVHFDGRRWRDTALPKLPDGSFHNFAELAAVPGRAWLAGDRWISTYENGAWSATDIGAGRSIQDIHARSPRDAWAVGYRTAAGTDSPALALHWDGRSWQEVELPVMPAGLSSVYAESARSVWVAGHVWDEDAGVTPKVLHYDGRTWKDVTGPVADVSAAALSGDGHGTVWLSGDEEGFTEPPVFWRHDKRGWTKVRGPAGPGTTHGHQISDLAPQGRDGRMWAVGSYSRAVSETEALERGLIERSGR</sequence>
<dbReference type="EMBL" id="JAAKZV010000049">
    <property type="protein sequence ID" value="NGN65007.1"/>
    <property type="molecule type" value="Genomic_DNA"/>
</dbReference>
<keyword evidence="4" id="KW-1185">Reference proteome</keyword>